<evidence type="ECO:0000256" key="2">
    <source>
        <dbReference type="SAM" id="SignalP"/>
    </source>
</evidence>
<keyword evidence="4" id="KW-1185">Reference proteome</keyword>
<name>A0ABP8MR81_9BACT</name>
<evidence type="ECO:0000313" key="3">
    <source>
        <dbReference type="EMBL" id="GAA4454589.1"/>
    </source>
</evidence>
<organism evidence="3 4">
    <name type="scientific">Novipirellula rosea</name>
    <dbReference type="NCBI Taxonomy" id="1031540"/>
    <lineage>
        <taxon>Bacteria</taxon>
        <taxon>Pseudomonadati</taxon>
        <taxon>Planctomycetota</taxon>
        <taxon>Planctomycetia</taxon>
        <taxon>Pirellulales</taxon>
        <taxon>Pirellulaceae</taxon>
        <taxon>Novipirellula</taxon>
    </lineage>
</organism>
<sequence length="62" mass="6551">MFRPQLKSSFLCLVVVLLCLSHSGCGGDTATSPSSDELSEYVSENPHEFDSGATLDNGNTAD</sequence>
<gene>
    <name evidence="3" type="ORF">GCM10023156_27280</name>
</gene>
<comment type="caution">
    <text evidence="3">The sequence shown here is derived from an EMBL/GenBank/DDBJ whole genome shotgun (WGS) entry which is preliminary data.</text>
</comment>
<dbReference type="Proteomes" id="UP001500840">
    <property type="component" value="Unassembled WGS sequence"/>
</dbReference>
<evidence type="ECO:0008006" key="5">
    <source>
        <dbReference type="Google" id="ProtNLM"/>
    </source>
</evidence>
<keyword evidence="2" id="KW-0732">Signal</keyword>
<feature type="region of interest" description="Disordered" evidence="1">
    <location>
        <begin position="25"/>
        <end position="62"/>
    </location>
</feature>
<feature type="chain" id="PRO_5046101015" description="Secreted protein" evidence="2">
    <location>
        <begin position="27"/>
        <end position="62"/>
    </location>
</feature>
<feature type="signal peptide" evidence="2">
    <location>
        <begin position="1"/>
        <end position="26"/>
    </location>
</feature>
<evidence type="ECO:0000256" key="1">
    <source>
        <dbReference type="SAM" id="MobiDB-lite"/>
    </source>
</evidence>
<accession>A0ABP8MR81</accession>
<evidence type="ECO:0000313" key="4">
    <source>
        <dbReference type="Proteomes" id="UP001500840"/>
    </source>
</evidence>
<reference evidence="4" key="1">
    <citation type="journal article" date="2019" name="Int. J. Syst. Evol. Microbiol.">
        <title>The Global Catalogue of Microorganisms (GCM) 10K type strain sequencing project: providing services to taxonomists for standard genome sequencing and annotation.</title>
        <authorList>
            <consortium name="The Broad Institute Genomics Platform"/>
            <consortium name="The Broad Institute Genome Sequencing Center for Infectious Disease"/>
            <person name="Wu L."/>
            <person name="Ma J."/>
        </authorList>
    </citation>
    <scope>NUCLEOTIDE SEQUENCE [LARGE SCALE GENOMIC DNA]</scope>
    <source>
        <strain evidence="4">JCM 17759</strain>
    </source>
</reference>
<dbReference type="EMBL" id="BAABGA010000035">
    <property type="protein sequence ID" value="GAA4454589.1"/>
    <property type="molecule type" value="Genomic_DNA"/>
</dbReference>
<protein>
    <recommendedName>
        <fullName evidence="5">Secreted protein</fullName>
    </recommendedName>
</protein>
<proteinExistence type="predicted"/>